<dbReference type="EMBL" id="JBFNXX010000001">
    <property type="protein sequence ID" value="MEW9918230.1"/>
    <property type="molecule type" value="Genomic_DNA"/>
</dbReference>
<proteinExistence type="predicted"/>
<comment type="caution">
    <text evidence="2">The sequence shown here is derived from an EMBL/GenBank/DDBJ whole genome shotgun (WGS) entry which is preliminary data.</text>
</comment>
<organism evidence="2 3">
    <name type="scientific">Sulfitobacter sediminis</name>
    <dbReference type="NCBI Taxonomy" id="3234186"/>
    <lineage>
        <taxon>Bacteria</taxon>
        <taxon>Pseudomonadati</taxon>
        <taxon>Pseudomonadota</taxon>
        <taxon>Alphaproteobacteria</taxon>
        <taxon>Rhodobacterales</taxon>
        <taxon>Roseobacteraceae</taxon>
        <taxon>Sulfitobacter</taxon>
    </lineage>
</organism>
<keyword evidence="1" id="KW-0732">Signal</keyword>
<feature type="chain" id="PRO_5047537361" evidence="1">
    <location>
        <begin position="19"/>
        <end position="158"/>
    </location>
</feature>
<keyword evidence="3" id="KW-1185">Reference proteome</keyword>
<dbReference type="PROSITE" id="PS51257">
    <property type="entry name" value="PROKAR_LIPOPROTEIN"/>
    <property type="match status" value="1"/>
</dbReference>
<dbReference type="Proteomes" id="UP001556098">
    <property type="component" value="Unassembled WGS sequence"/>
</dbReference>
<dbReference type="RefSeq" id="WP_367875936.1">
    <property type="nucleotide sequence ID" value="NZ_JBFNXX010000001.1"/>
</dbReference>
<gene>
    <name evidence="2" type="ORF">AB2B41_01325</name>
</gene>
<evidence type="ECO:0000256" key="1">
    <source>
        <dbReference type="SAM" id="SignalP"/>
    </source>
</evidence>
<reference evidence="2 3" key="1">
    <citation type="submission" date="2024-07" db="EMBL/GenBank/DDBJ databases">
        <title>Marimonas sp.nov., isolated from tidal-flat sediment.</title>
        <authorList>
            <person name="Jayan J.N."/>
            <person name="Lee S.S."/>
        </authorList>
    </citation>
    <scope>NUCLEOTIDE SEQUENCE [LARGE SCALE GENOMIC DNA]</scope>
    <source>
        <strain evidence="2 3">MJW-29</strain>
    </source>
</reference>
<name>A0ABV3RGZ3_9RHOB</name>
<evidence type="ECO:0000313" key="3">
    <source>
        <dbReference type="Proteomes" id="UP001556098"/>
    </source>
</evidence>
<accession>A0ABV3RGZ3</accession>
<feature type="signal peptide" evidence="1">
    <location>
        <begin position="1"/>
        <end position="18"/>
    </location>
</feature>
<protein>
    <submittedName>
        <fullName evidence="2">Uncharacterized protein</fullName>
    </submittedName>
</protein>
<evidence type="ECO:0000313" key="2">
    <source>
        <dbReference type="EMBL" id="MEW9918230.1"/>
    </source>
</evidence>
<sequence length="158" mass="16837">MRAALLLLALIAPAPALALSCLAPSVERSFARFDAAEEEYVVVHGRLTLDERDLPEGMIAEPPPPAMTHVEAKLRGSSLTREGFKLPFEQAITLEVACLGPWCGSAQNGEDVLAFVRKDADGYAIAVGPCGGSIFGTPKPEMLKAVLACLRDQNCTED</sequence>